<keyword evidence="3" id="KW-0926">Vacuole</keyword>
<evidence type="ECO:0000256" key="4">
    <source>
        <dbReference type="ARBA" id="ARBA00022737"/>
    </source>
</evidence>
<evidence type="ECO:0000256" key="3">
    <source>
        <dbReference type="ARBA" id="ARBA00022554"/>
    </source>
</evidence>
<feature type="repeat" description="ARM" evidence="8">
    <location>
        <begin position="216"/>
        <end position="245"/>
    </location>
</feature>
<protein>
    <recommendedName>
        <fullName evidence="7">Vacuolar protein 8</fullName>
    </recommendedName>
</protein>
<dbReference type="PANTHER" id="PTHR47249:SF1">
    <property type="entry name" value="VACUOLAR PROTEIN 8"/>
    <property type="match status" value="1"/>
</dbReference>
<evidence type="ECO:0000256" key="5">
    <source>
        <dbReference type="ARBA" id="ARBA00023136"/>
    </source>
</evidence>
<dbReference type="InterPro" id="IPR045156">
    <property type="entry name" value="Vac8"/>
</dbReference>
<evidence type="ECO:0000313" key="10">
    <source>
        <dbReference type="Proteomes" id="UP001633002"/>
    </source>
</evidence>
<keyword evidence="10" id="KW-1185">Reference proteome</keyword>
<dbReference type="Pfam" id="PF00514">
    <property type="entry name" value="Arm"/>
    <property type="match status" value="2"/>
</dbReference>
<dbReference type="AlphaFoldDB" id="A0ABD3GUT7"/>
<dbReference type="InterPro" id="IPR016024">
    <property type="entry name" value="ARM-type_fold"/>
</dbReference>
<feature type="repeat" description="ARM" evidence="8">
    <location>
        <begin position="173"/>
        <end position="216"/>
    </location>
</feature>
<evidence type="ECO:0000313" key="9">
    <source>
        <dbReference type="EMBL" id="KAL3682182.1"/>
    </source>
</evidence>
<dbReference type="SMART" id="SM00185">
    <property type="entry name" value="ARM"/>
    <property type="match status" value="4"/>
</dbReference>
<evidence type="ECO:0000256" key="7">
    <source>
        <dbReference type="ARBA" id="ARBA00026209"/>
    </source>
</evidence>
<evidence type="ECO:0000256" key="2">
    <source>
        <dbReference type="ARBA" id="ARBA00005462"/>
    </source>
</evidence>
<dbReference type="InterPro" id="IPR000225">
    <property type="entry name" value="Armadillo"/>
</dbReference>
<dbReference type="GO" id="GO:0005774">
    <property type="term" value="C:vacuolar membrane"/>
    <property type="evidence" value="ECO:0007669"/>
    <property type="project" value="UniProtKB-SubCell"/>
</dbReference>
<dbReference type="PROSITE" id="PS50176">
    <property type="entry name" value="ARM_REPEAT"/>
    <property type="match status" value="2"/>
</dbReference>
<accession>A0ABD3GUT7</accession>
<comment type="similarity">
    <text evidence="2">Belongs to the beta-catenin family.</text>
</comment>
<sequence>MKQLEWKLKHRPLGFCTKDDTTSGENLSLMELKRLDLVELFNRYSCSKDHKFLSVTMSTREKTLLQDSAVRRKGKSRKFVDSFTPFSDLVAILYDDTEHPLVLEDAIKAVCRQASDSGNRWQILEFPHALEGLALLLFKDDEPEVQRNSAWALANLASSHAFRNKLKIAAVPNVLQGLAELLQKDDNPGIQEEAARAFRNLACEARNNQTISECPGALSSLLRFLTDKDGSPEVQMQSSMAVINLLGNSVATRTVTEGANPLKRKEPMSVLACPDALTEVVKLLFPDGSLELQVQAAYALIDLVESTLVNKDALLTNSSTGKGNVEKTADFPDALTDLIRLFSYDPLETYPPGVLS</sequence>
<proteinExistence type="inferred from homology"/>
<comment type="subcellular location">
    <subcellularLocation>
        <location evidence="1">Vacuole membrane</location>
        <topology evidence="1">Lipid-anchor</topology>
    </subcellularLocation>
</comment>
<keyword evidence="4" id="KW-0677">Repeat</keyword>
<reference evidence="9 10" key="1">
    <citation type="submission" date="2024-09" db="EMBL/GenBank/DDBJ databases">
        <title>Chromosome-scale assembly of Riccia sorocarpa.</title>
        <authorList>
            <person name="Paukszto L."/>
        </authorList>
    </citation>
    <scope>NUCLEOTIDE SEQUENCE [LARGE SCALE GENOMIC DNA]</scope>
    <source>
        <strain evidence="9">LP-2024</strain>
        <tissue evidence="9">Aerial parts of the thallus</tissue>
    </source>
</reference>
<organism evidence="9 10">
    <name type="scientific">Riccia sorocarpa</name>
    <dbReference type="NCBI Taxonomy" id="122646"/>
    <lineage>
        <taxon>Eukaryota</taxon>
        <taxon>Viridiplantae</taxon>
        <taxon>Streptophyta</taxon>
        <taxon>Embryophyta</taxon>
        <taxon>Marchantiophyta</taxon>
        <taxon>Marchantiopsida</taxon>
        <taxon>Marchantiidae</taxon>
        <taxon>Marchantiales</taxon>
        <taxon>Ricciaceae</taxon>
        <taxon>Riccia</taxon>
    </lineage>
</organism>
<dbReference type="Proteomes" id="UP001633002">
    <property type="component" value="Unassembled WGS sequence"/>
</dbReference>
<gene>
    <name evidence="9" type="ORF">R1sor_000204</name>
</gene>
<dbReference type="InterPro" id="IPR011989">
    <property type="entry name" value="ARM-like"/>
</dbReference>
<evidence type="ECO:0000256" key="1">
    <source>
        <dbReference type="ARBA" id="ARBA00004592"/>
    </source>
</evidence>
<keyword evidence="6" id="KW-0449">Lipoprotein</keyword>
<evidence type="ECO:0000256" key="8">
    <source>
        <dbReference type="PROSITE-ProRule" id="PRU00259"/>
    </source>
</evidence>
<dbReference type="SUPFAM" id="SSF48371">
    <property type="entry name" value="ARM repeat"/>
    <property type="match status" value="1"/>
</dbReference>
<name>A0ABD3GUT7_9MARC</name>
<dbReference type="PANTHER" id="PTHR47249">
    <property type="entry name" value="VACUOLAR PROTEIN 8"/>
    <property type="match status" value="1"/>
</dbReference>
<keyword evidence="5" id="KW-0472">Membrane</keyword>
<dbReference type="EMBL" id="JBJQOH010000006">
    <property type="protein sequence ID" value="KAL3682182.1"/>
    <property type="molecule type" value="Genomic_DNA"/>
</dbReference>
<comment type="caution">
    <text evidence="9">The sequence shown here is derived from an EMBL/GenBank/DDBJ whole genome shotgun (WGS) entry which is preliminary data.</text>
</comment>
<dbReference type="Gene3D" id="1.25.10.10">
    <property type="entry name" value="Leucine-rich Repeat Variant"/>
    <property type="match status" value="1"/>
</dbReference>
<evidence type="ECO:0000256" key="6">
    <source>
        <dbReference type="ARBA" id="ARBA00023288"/>
    </source>
</evidence>